<proteinExistence type="predicted"/>
<sequence>MNHWRDRLFHGTLSSLVGEIMEEFIAFTKDLKENLLENLLHQYSEGRKFNRKDYDDFAIVKKETYPLFEQIEKWETDAHELVHKLPIFPNQITNTKDNLEIMILHSYFHDVRRKRFMELYHSVLYNFDLVLNHFDAQ</sequence>
<dbReference type="EMBL" id="VMHE01000001">
    <property type="protein sequence ID" value="TSJ67532.1"/>
    <property type="molecule type" value="Genomic_DNA"/>
</dbReference>
<comment type="caution">
    <text evidence="1">The sequence shown here is derived from an EMBL/GenBank/DDBJ whole genome shotgun (WGS) entry which is preliminary data.</text>
</comment>
<dbReference type="Pfam" id="PF08807">
    <property type="entry name" value="DUF1798"/>
    <property type="match status" value="1"/>
</dbReference>
<reference evidence="1 2" key="1">
    <citation type="submission" date="2019-07" db="EMBL/GenBank/DDBJ databases">
        <title>Allobacillus sp. nov. SKP isolated from shrimp paste of Euphausiacea.</title>
        <authorList>
            <person name="Kanchanasin P."/>
            <person name="Tanasupawat S."/>
            <person name="Shi W."/>
            <person name="Wu L."/>
            <person name="Ma J."/>
        </authorList>
    </citation>
    <scope>NUCLEOTIDE SEQUENCE [LARGE SCALE GENOMIC DNA]</scope>
    <source>
        <strain evidence="1 2">SKP4-8</strain>
    </source>
</reference>
<organism evidence="1 2">
    <name type="scientific">Allobacillus salarius</name>
    <dbReference type="NCBI Taxonomy" id="1955272"/>
    <lineage>
        <taxon>Bacteria</taxon>
        <taxon>Bacillati</taxon>
        <taxon>Bacillota</taxon>
        <taxon>Bacilli</taxon>
        <taxon>Bacillales</taxon>
        <taxon>Bacillaceae</taxon>
        <taxon>Allobacillus</taxon>
    </lineage>
</organism>
<dbReference type="Gene3D" id="1.20.120.440">
    <property type="entry name" value="YppE-like"/>
    <property type="match status" value="1"/>
</dbReference>
<dbReference type="InterPro" id="IPR023351">
    <property type="entry name" value="YppE-like_sf"/>
</dbReference>
<keyword evidence="2" id="KW-1185">Reference proteome</keyword>
<accession>A0A556PT15</accession>
<evidence type="ECO:0000313" key="2">
    <source>
        <dbReference type="Proteomes" id="UP000316425"/>
    </source>
</evidence>
<dbReference type="SUPFAM" id="SSF140415">
    <property type="entry name" value="YppE-like"/>
    <property type="match status" value="1"/>
</dbReference>
<dbReference type="OrthoDB" id="2691485at2"/>
<name>A0A556PT15_9BACI</name>
<dbReference type="AlphaFoldDB" id="A0A556PT15"/>
<dbReference type="Proteomes" id="UP000316425">
    <property type="component" value="Unassembled WGS sequence"/>
</dbReference>
<dbReference type="InterPro" id="IPR014913">
    <property type="entry name" value="YppE-like"/>
</dbReference>
<protein>
    <submittedName>
        <fullName evidence="1">DUF1798 family protein</fullName>
    </submittedName>
</protein>
<gene>
    <name evidence="1" type="ORF">FPQ13_00235</name>
</gene>
<evidence type="ECO:0000313" key="1">
    <source>
        <dbReference type="EMBL" id="TSJ67532.1"/>
    </source>
</evidence>